<reference evidence="1" key="1">
    <citation type="journal article" date="2012" name="PLoS ONE">
        <title>Gene sets for utilization of primary and secondary nutrition supplies in the distal gut of endangered iberian lynx.</title>
        <authorList>
            <person name="Alcaide M."/>
            <person name="Messina E."/>
            <person name="Richter M."/>
            <person name="Bargiela R."/>
            <person name="Peplies J."/>
            <person name="Huws S.A."/>
            <person name="Newbold C.J."/>
            <person name="Golyshin P.N."/>
            <person name="Simon M.A."/>
            <person name="Lopez G."/>
            <person name="Yakimov M.M."/>
            <person name="Ferrer M."/>
        </authorList>
    </citation>
    <scope>NUCLEOTIDE SEQUENCE</scope>
</reference>
<proteinExistence type="predicted"/>
<comment type="caution">
    <text evidence="1">The sequence shown here is derived from an EMBL/GenBank/DDBJ whole genome shotgun (WGS) entry which is preliminary data.</text>
</comment>
<protein>
    <submittedName>
        <fullName evidence="1">Uncharacterized protein</fullName>
    </submittedName>
</protein>
<evidence type="ECO:0000313" key="1">
    <source>
        <dbReference type="EMBL" id="EJX00949.1"/>
    </source>
</evidence>
<name>J9G277_9ZZZZ</name>
<sequence length="321" mass="37620">MLAFLANWIIASAGDKYLYADKLIDINYQEKNFFLPWKYLEKFMNGDGAKKYLEEMASLLNKLYHNRKSNHIVQLIAIPTTYAERALQFGLLSFGGDDYDSKEFTEWERFVHNYAVNTVNNKESFFAFINRIKKDFAYHSTDILSHLDSLYNKRVNELNNQLSEEYFKAYVLVTNTDLSRLIRKAEEHPMLNGRLRPLLINGEQFDETNFATIWKNFLKWFGDDGNALLFKEGDEESLSKRSTFARAFIKQVVKENQLLNNDWPVLDFAAGTLKNKLQHERFNSIFRTCLLTEDLKEIKLLPCSENDGIEFIQARKQLLQP</sequence>
<accession>J9G277</accession>
<dbReference type="AlphaFoldDB" id="J9G277"/>
<gene>
    <name evidence="1" type="ORF">EVA_10945</name>
</gene>
<dbReference type="EMBL" id="AMCI01003160">
    <property type="protein sequence ID" value="EJX00949.1"/>
    <property type="molecule type" value="Genomic_DNA"/>
</dbReference>
<organism evidence="1">
    <name type="scientific">gut metagenome</name>
    <dbReference type="NCBI Taxonomy" id="749906"/>
    <lineage>
        <taxon>unclassified sequences</taxon>
        <taxon>metagenomes</taxon>
        <taxon>organismal metagenomes</taxon>
    </lineage>
</organism>
<feature type="non-terminal residue" evidence="1">
    <location>
        <position position="321"/>
    </location>
</feature>